<dbReference type="GO" id="GO:0006012">
    <property type="term" value="P:galactose metabolic process"/>
    <property type="evidence" value="ECO:0007669"/>
    <property type="project" value="UniProtKB-UniPathway"/>
</dbReference>
<comment type="caution">
    <text evidence="11">The sequence shown here is derived from an EMBL/GenBank/DDBJ whole genome shotgun (WGS) entry which is preliminary data.</text>
</comment>
<keyword evidence="9" id="KW-0119">Carbohydrate metabolism</keyword>
<dbReference type="UniPathway" id="UPA00214"/>
<dbReference type="InterPro" id="IPR016040">
    <property type="entry name" value="NAD(P)-bd_dom"/>
</dbReference>
<dbReference type="InterPro" id="IPR036291">
    <property type="entry name" value="NAD(P)-bd_dom_sf"/>
</dbReference>
<dbReference type="GO" id="GO:0003978">
    <property type="term" value="F:UDP-glucose 4-epimerase activity"/>
    <property type="evidence" value="ECO:0007669"/>
    <property type="project" value="UniProtKB-UniRule"/>
</dbReference>
<dbReference type="PANTHER" id="PTHR43725">
    <property type="entry name" value="UDP-GLUCOSE 4-EPIMERASE"/>
    <property type="match status" value="1"/>
</dbReference>
<reference evidence="11" key="1">
    <citation type="submission" date="2018-11" db="EMBL/GenBank/DDBJ databases">
        <authorList>
            <consortium name="PulseNet: The National Subtyping Network for Foodborne Disease Surveillance"/>
            <person name="Tarr C.L."/>
            <person name="Trees E."/>
            <person name="Katz L.S."/>
            <person name="Carleton-Romer H.A."/>
            <person name="Stroika S."/>
            <person name="Kucerova Z."/>
            <person name="Roache K.F."/>
            <person name="Sabol A.L."/>
            <person name="Besser J."/>
            <person name="Gerner-Smidt P."/>
        </authorList>
    </citation>
    <scope>NUCLEOTIDE SEQUENCE [LARGE SCALE GENOMIC DNA]</scope>
    <source>
        <strain evidence="11">PNUSAS059842</strain>
    </source>
</reference>
<dbReference type="NCBIfam" id="NF007956">
    <property type="entry name" value="PRK10675.1"/>
    <property type="match status" value="1"/>
</dbReference>
<organism evidence="11">
    <name type="scientific">Salmonella enterica</name>
    <name type="common">Salmonella choleraesuis</name>
    <dbReference type="NCBI Taxonomy" id="28901"/>
    <lineage>
        <taxon>Bacteria</taxon>
        <taxon>Pseudomonadati</taxon>
        <taxon>Pseudomonadota</taxon>
        <taxon>Gammaproteobacteria</taxon>
        <taxon>Enterobacterales</taxon>
        <taxon>Enterobacteriaceae</taxon>
        <taxon>Salmonella</taxon>
    </lineage>
</organism>
<evidence type="ECO:0000256" key="8">
    <source>
        <dbReference type="ARBA" id="ARBA00023235"/>
    </source>
</evidence>
<protein>
    <recommendedName>
        <fullName evidence="6 9">UDP-glucose 4-epimerase</fullName>
        <ecNumber evidence="5 9">5.1.3.2</ecNumber>
    </recommendedName>
</protein>
<evidence type="ECO:0000256" key="5">
    <source>
        <dbReference type="ARBA" id="ARBA00013189"/>
    </source>
</evidence>
<evidence type="ECO:0000313" key="11">
    <source>
        <dbReference type="EMBL" id="MFK58623.1"/>
    </source>
</evidence>
<dbReference type="PANTHER" id="PTHR43725:SF47">
    <property type="entry name" value="UDP-GLUCOSE 4-EPIMERASE"/>
    <property type="match status" value="1"/>
</dbReference>
<dbReference type="EMBL" id="RMTL01000036">
    <property type="protein sequence ID" value="MFK58623.1"/>
    <property type="molecule type" value="Genomic_DNA"/>
</dbReference>
<proteinExistence type="inferred from homology"/>
<dbReference type="InterPro" id="IPR005886">
    <property type="entry name" value="UDP_G4E"/>
</dbReference>
<dbReference type="Pfam" id="PF16363">
    <property type="entry name" value="GDP_Man_Dehyd"/>
    <property type="match status" value="1"/>
</dbReference>
<keyword evidence="7 9" id="KW-0520">NAD</keyword>
<dbReference type="Gene3D" id="3.40.50.720">
    <property type="entry name" value="NAD(P)-binding Rossmann-like Domain"/>
    <property type="match status" value="1"/>
</dbReference>
<evidence type="ECO:0000256" key="1">
    <source>
        <dbReference type="ARBA" id="ARBA00000083"/>
    </source>
</evidence>
<dbReference type="Proteomes" id="UP000839509">
    <property type="component" value="Unassembled WGS sequence"/>
</dbReference>
<gene>
    <name evidence="11" type="primary">galE</name>
    <name evidence="11" type="ORF">EEM01_21835</name>
</gene>
<name>A0A3J4M9A4_SALER</name>
<keyword evidence="8 9" id="KW-0413">Isomerase</keyword>
<evidence type="ECO:0000256" key="4">
    <source>
        <dbReference type="ARBA" id="ARBA00007637"/>
    </source>
</evidence>
<sequence length="336" mass="37476">MAILVTGGAGYIGTHTIIYLLDKGYDIVVIDNLSNSSKDALTQVEKITGKKVIFYRGDIRDDHVLKDIFSQNTISDVIHFAGLKAVGESVTLPLKYYDNNISGTLCLLNEMLLSNVKSIIFSSSATVYGLPRTLPIKESNPLGQITNPYGRTKIMAEDILKDLTKVIPDFRTTILRYFNPVGAHPSGLIGENPKGIPNNLFPVISQTILGRNRSVNIFGSDYATPDGTGIRDYIHVMDLAAGHFSALDKQYEGKNFKVYNLGTGKGYSVLQIINEFEKQINKEIKIELCPRREGDIAQCWSSPDLAFEELRWKAQLSLEDMIRDTLNWLNKYPSGY</sequence>
<comment type="cofactor">
    <cofactor evidence="2 9">
        <name>NAD(+)</name>
        <dbReference type="ChEBI" id="CHEBI:57540"/>
    </cofactor>
</comment>
<evidence type="ECO:0000256" key="7">
    <source>
        <dbReference type="ARBA" id="ARBA00023027"/>
    </source>
</evidence>
<dbReference type="NCBIfam" id="TIGR01179">
    <property type="entry name" value="galE"/>
    <property type="match status" value="1"/>
</dbReference>
<dbReference type="SUPFAM" id="SSF51735">
    <property type="entry name" value="NAD(P)-binding Rossmann-fold domains"/>
    <property type="match status" value="1"/>
</dbReference>
<evidence type="ECO:0000256" key="9">
    <source>
        <dbReference type="RuleBase" id="RU366046"/>
    </source>
</evidence>
<evidence type="ECO:0000259" key="10">
    <source>
        <dbReference type="Pfam" id="PF16363"/>
    </source>
</evidence>
<comment type="subunit">
    <text evidence="9">Homodimer.</text>
</comment>
<dbReference type="Gene3D" id="3.90.25.10">
    <property type="entry name" value="UDP-galactose 4-epimerase, domain 1"/>
    <property type="match status" value="1"/>
</dbReference>
<dbReference type="GO" id="GO:0005829">
    <property type="term" value="C:cytosol"/>
    <property type="evidence" value="ECO:0007669"/>
    <property type="project" value="TreeGrafter"/>
</dbReference>
<dbReference type="AlphaFoldDB" id="A0A3J4M9A4"/>
<feature type="domain" description="NAD(P)-binding" evidence="10">
    <location>
        <begin position="4"/>
        <end position="325"/>
    </location>
</feature>
<evidence type="ECO:0000256" key="2">
    <source>
        <dbReference type="ARBA" id="ARBA00001911"/>
    </source>
</evidence>
<dbReference type="CDD" id="cd05247">
    <property type="entry name" value="UDP_G4E_1_SDR_e"/>
    <property type="match status" value="1"/>
</dbReference>
<evidence type="ECO:0000256" key="3">
    <source>
        <dbReference type="ARBA" id="ARBA00004947"/>
    </source>
</evidence>
<comment type="similarity">
    <text evidence="4 9">Belongs to the NAD(P)-dependent epimerase/dehydratase family.</text>
</comment>
<dbReference type="EC" id="5.1.3.2" evidence="5 9"/>
<accession>A0A3J4M9A4</accession>
<comment type="catalytic activity">
    <reaction evidence="1 9">
        <text>UDP-alpha-D-glucose = UDP-alpha-D-galactose</text>
        <dbReference type="Rhea" id="RHEA:22168"/>
        <dbReference type="ChEBI" id="CHEBI:58885"/>
        <dbReference type="ChEBI" id="CHEBI:66914"/>
        <dbReference type="EC" id="5.1.3.2"/>
    </reaction>
</comment>
<comment type="pathway">
    <text evidence="3 9">Carbohydrate metabolism; galactose metabolism.</text>
</comment>
<evidence type="ECO:0000256" key="6">
    <source>
        <dbReference type="ARBA" id="ARBA00018569"/>
    </source>
</evidence>